<dbReference type="EMBL" id="VAHF01000010">
    <property type="protein sequence ID" value="TXG53220.1"/>
    <property type="molecule type" value="Genomic_DNA"/>
</dbReference>
<evidence type="ECO:0000256" key="8">
    <source>
        <dbReference type="ARBA" id="ARBA00023008"/>
    </source>
</evidence>
<keyword evidence="7" id="KW-0560">Oxidoreductase</keyword>
<keyword evidence="12" id="KW-1185">Reference proteome</keyword>
<keyword evidence="6" id="KW-0677">Repeat</keyword>
<dbReference type="GO" id="GO:0046274">
    <property type="term" value="P:lignin catabolic process"/>
    <property type="evidence" value="ECO:0007669"/>
    <property type="project" value="UniProtKB-KW"/>
</dbReference>
<dbReference type="InterPro" id="IPR034285">
    <property type="entry name" value="CuRO_2_LCC"/>
</dbReference>
<dbReference type="SUPFAM" id="SSF49503">
    <property type="entry name" value="Cupredoxins"/>
    <property type="match status" value="1"/>
</dbReference>
<evidence type="ECO:0000256" key="4">
    <source>
        <dbReference type="ARBA" id="ARBA00022523"/>
    </source>
</evidence>
<evidence type="ECO:0000256" key="7">
    <source>
        <dbReference type="ARBA" id="ARBA00023002"/>
    </source>
</evidence>
<dbReference type="InterPro" id="IPR045087">
    <property type="entry name" value="Cu-oxidase_fam"/>
</dbReference>
<dbReference type="CDD" id="cd13875">
    <property type="entry name" value="CuRO_2_LCC_plant"/>
    <property type="match status" value="1"/>
</dbReference>
<evidence type="ECO:0000256" key="3">
    <source>
        <dbReference type="ARBA" id="ARBA00012297"/>
    </source>
</evidence>
<keyword evidence="5" id="KW-0964">Secreted</keyword>
<sequence length="310" mass="35644">MRLYFLVKKEHWWHAHSDWTRNTVHGTIVVHPAEGTTSPYPQPEAEVIIILRSWYTYDVNLLVVEDLATGSDLPNPDAYTINGQPGDFYNCSKETTYRLSVDYGKTYLLRIINAVMSDEIFFSIDASYLKPVITSYILIMPGQTMDVLMTTNQSLGQYYMVAAHLYYTAEAISTGYNKTIFTAILQYNEDYDLPAALYYLSTTLPPFTDYKAEISFRNELRSLTEVDVPKNITTRMFITAAENQFLFNSSGDVIKSLSASLNNVTWVNRWVDVLQAYYKNMSGFYMEDFPNNPPEFYDFVSEHLPMNTAQ</sequence>
<keyword evidence="9" id="KW-0439">Lignin degradation</keyword>
<keyword evidence="4" id="KW-0052">Apoplast</keyword>
<comment type="catalytic activity">
    <reaction evidence="1">
        <text>4 hydroquinone + O2 = 4 benzosemiquinone + 2 H2O</text>
        <dbReference type="Rhea" id="RHEA:11276"/>
        <dbReference type="ChEBI" id="CHEBI:15377"/>
        <dbReference type="ChEBI" id="CHEBI:15379"/>
        <dbReference type="ChEBI" id="CHEBI:17594"/>
        <dbReference type="ChEBI" id="CHEBI:17977"/>
        <dbReference type="EC" id="1.10.3.2"/>
    </reaction>
</comment>
<evidence type="ECO:0000259" key="10">
    <source>
        <dbReference type="Pfam" id="PF00394"/>
    </source>
</evidence>
<reference evidence="12" key="1">
    <citation type="journal article" date="2019" name="Gigascience">
        <title>De novo genome assembly of the endangered Acer yangbiense, a plant species with extremely small populations endemic to Yunnan Province, China.</title>
        <authorList>
            <person name="Yang J."/>
            <person name="Wariss H.M."/>
            <person name="Tao L."/>
            <person name="Zhang R."/>
            <person name="Yun Q."/>
            <person name="Hollingsworth P."/>
            <person name="Dao Z."/>
            <person name="Luo G."/>
            <person name="Guo H."/>
            <person name="Ma Y."/>
            <person name="Sun W."/>
        </authorList>
    </citation>
    <scope>NUCLEOTIDE SEQUENCE [LARGE SCALE GENOMIC DNA]</scope>
    <source>
        <strain evidence="12">cv. Malutang</strain>
    </source>
</reference>
<name>A0A5C7H895_9ROSI</name>
<evidence type="ECO:0000313" key="11">
    <source>
        <dbReference type="EMBL" id="TXG53220.1"/>
    </source>
</evidence>
<comment type="caution">
    <text evidence="11">The sequence shown here is derived from an EMBL/GenBank/DDBJ whole genome shotgun (WGS) entry which is preliminary data.</text>
</comment>
<feature type="domain" description="Plastocyanin-like" evidence="10">
    <location>
        <begin position="46"/>
        <end position="189"/>
    </location>
</feature>
<dbReference type="Pfam" id="PF00394">
    <property type="entry name" value="Cu-oxidase"/>
    <property type="match status" value="1"/>
</dbReference>
<organism evidence="11 12">
    <name type="scientific">Acer yangbiense</name>
    <dbReference type="NCBI Taxonomy" id="1000413"/>
    <lineage>
        <taxon>Eukaryota</taxon>
        <taxon>Viridiplantae</taxon>
        <taxon>Streptophyta</taxon>
        <taxon>Embryophyta</taxon>
        <taxon>Tracheophyta</taxon>
        <taxon>Spermatophyta</taxon>
        <taxon>Magnoliopsida</taxon>
        <taxon>eudicotyledons</taxon>
        <taxon>Gunneridae</taxon>
        <taxon>Pentapetalae</taxon>
        <taxon>rosids</taxon>
        <taxon>malvids</taxon>
        <taxon>Sapindales</taxon>
        <taxon>Sapindaceae</taxon>
        <taxon>Hippocastanoideae</taxon>
        <taxon>Acereae</taxon>
        <taxon>Acer</taxon>
    </lineage>
</organism>
<evidence type="ECO:0000256" key="6">
    <source>
        <dbReference type="ARBA" id="ARBA00022737"/>
    </source>
</evidence>
<evidence type="ECO:0000256" key="9">
    <source>
        <dbReference type="ARBA" id="ARBA00023185"/>
    </source>
</evidence>
<dbReference type="PANTHER" id="PTHR11709">
    <property type="entry name" value="MULTI-COPPER OXIDASE"/>
    <property type="match status" value="1"/>
</dbReference>
<evidence type="ECO:0000256" key="2">
    <source>
        <dbReference type="ARBA" id="ARBA00004271"/>
    </source>
</evidence>
<dbReference type="InterPro" id="IPR008972">
    <property type="entry name" value="Cupredoxin"/>
</dbReference>
<evidence type="ECO:0000313" key="12">
    <source>
        <dbReference type="Proteomes" id="UP000323000"/>
    </source>
</evidence>
<accession>A0A5C7H895</accession>
<dbReference type="GO" id="GO:0052716">
    <property type="term" value="F:hydroquinone:oxygen oxidoreductase activity"/>
    <property type="evidence" value="ECO:0007669"/>
    <property type="project" value="UniProtKB-EC"/>
</dbReference>
<keyword evidence="8" id="KW-0186">Copper</keyword>
<dbReference type="GO" id="GO:0048046">
    <property type="term" value="C:apoplast"/>
    <property type="evidence" value="ECO:0007669"/>
    <property type="project" value="UniProtKB-SubCell"/>
</dbReference>
<dbReference type="OrthoDB" id="2121828at2759"/>
<gene>
    <name evidence="11" type="ORF">EZV62_022389</name>
</gene>
<dbReference type="Gene3D" id="2.60.40.420">
    <property type="entry name" value="Cupredoxins - blue copper proteins"/>
    <property type="match status" value="1"/>
</dbReference>
<dbReference type="InterPro" id="IPR001117">
    <property type="entry name" value="Cu-oxidase_2nd"/>
</dbReference>
<comment type="subcellular location">
    <subcellularLocation>
        <location evidence="2">Secreted</location>
        <location evidence="2">Extracellular space</location>
        <location evidence="2">Apoplast</location>
    </subcellularLocation>
</comment>
<dbReference type="Proteomes" id="UP000323000">
    <property type="component" value="Chromosome 10"/>
</dbReference>
<dbReference type="EC" id="1.10.3.2" evidence="3"/>
<evidence type="ECO:0000256" key="5">
    <source>
        <dbReference type="ARBA" id="ARBA00022525"/>
    </source>
</evidence>
<evidence type="ECO:0000256" key="1">
    <source>
        <dbReference type="ARBA" id="ARBA00000349"/>
    </source>
</evidence>
<proteinExistence type="predicted"/>
<protein>
    <recommendedName>
        <fullName evidence="3">laccase</fullName>
        <ecNumber evidence="3">1.10.3.2</ecNumber>
    </recommendedName>
</protein>
<dbReference type="AlphaFoldDB" id="A0A5C7H895"/>
<dbReference type="PANTHER" id="PTHR11709:SF261">
    <property type="entry name" value="LACCASE"/>
    <property type="match status" value="1"/>
</dbReference>